<feature type="non-terminal residue" evidence="3">
    <location>
        <position position="190"/>
    </location>
</feature>
<proteinExistence type="inferred from homology"/>
<dbReference type="AlphaFoldDB" id="A0A382VPI3"/>
<evidence type="ECO:0000256" key="1">
    <source>
        <dbReference type="ARBA" id="ARBA00005791"/>
    </source>
</evidence>
<comment type="similarity">
    <text evidence="1">Belongs to the thioredoxin family. DsbA subfamily.</text>
</comment>
<feature type="domain" description="Thioredoxin-like fold" evidence="2">
    <location>
        <begin position="35"/>
        <end position="189"/>
    </location>
</feature>
<dbReference type="PANTHER" id="PTHR13887">
    <property type="entry name" value="GLUTATHIONE S-TRANSFERASE KAPPA"/>
    <property type="match status" value="1"/>
</dbReference>
<dbReference type="EMBL" id="UINC01153283">
    <property type="protein sequence ID" value="SVD47915.1"/>
    <property type="molecule type" value="Genomic_DNA"/>
</dbReference>
<accession>A0A382VPI3</accession>
<gene>
    <name evidence="3" type="ORF">METZ01_LOCUS400769</name>
</gene>
<dbReference type="Gene3D" id="3.40.30.10">
    <property type="entry name" value="Glutaredoxin"/>
    <property type="match status" value="1"/>
</dbReference>
<reference evidence="3" key="1">
    <citation type="submission" date="2018-05" db="EMBL/GenBank/DDBJ databases">
        <authorList>
            <person name="Lanie J.A."/>
            <person name="Ng W.-L."/>
            <person name="Kazmierczak K.M."/>
            <person name="Andrzejewski T.M."/>
            <person name="Davidsen T.M."/>
            <person name="Wayne K.J."/>
            <person name="Tettelin H."/>
            <person name="Glass J.I."/>
            <person name="Rusch D."/>
            <person name="Podicherti R."/>
            <person name="Tsui H.-C.T."/>
            <person name="Winkler M.E."/>
        </authorList>
    </citation>
    <scope>NUCLEOTIDE SEQUENCE</scope>
</reference>
<dbReference type="InterPro" id="IPR036249">
    <property type="entry name" value="Thioredoxin-like_sf"/>
</dbReference>
<dbReference type="PANTHER" id="PTHR13887:SF56">
    <property type="entry name" value="THIOREDOXIN-LIKE REDUCTASE RV2466C"/>
    <property type="match status" value="1"/>
</dbReference>
<dbReference type="InterPro" id="IPR012336">
    <property type="entry name" value="Thioredoxin-like_fold"/>
</dbReference>
<sequence length="190" mass="21353">MFQKKLKLLIFLTLFSFSTKQVALSDVADSIEALTEKVLGNENAPITLIEYASLTCGHCATFHNEVFPKIKSDYIDTGKLKFIYRDFPLDHYALMASMIARCAGNKKFFTFLKVLFKEQPKWTTAKDPFIALGHIARIGGIGKEEFKSCVGNKAIEDGILKSRIDADREFKIKSTPTLIINGEKYDGART</sequence>
<organism evidence="3">
    <name type="scientific">marine metagenome</name>
    <dbReference type="NCBI Taxonomy" id="408172"/>
    <lineage>
        <taxon>unclassified sequences</taxon>
        <taxon>metagenomes</taxon>
        <taxon>ecological metagenomes</taxon>
    </lineage>
</organism>
<dbReference type="Gene3D" id="1.10.40.80">
    <property type="match status" value="1"/>
</dbReference>
<dbReference type="Pfam" id="PF13462">
    <property type="entry name" value="Thioredoxin_4"/>
    <property type="match status" value="1"/>
</dbReference>
<dbReference type="SUPFAM" id="SSF52833">
    <property type="entry name" value="Thioredoxin-like"/>
    <property type="match status" value="1"/>
</dbReference>
<dbReference type="CDD" id="cd02972">
    <property type="entry name" value="DsbA_family"/>
    <property type="match status" value="1"/>
</dbReference>
<evidence type="ECO:0000259" key="2">
    <source>
        <dbReference type="Pfam" id="PF13462"/>
    </source>
</evidence>
<name>A0A382VPI3_9ZZZZ</name>
<protein>
    <recommendedName>
        <fullName evidence="2">Thioredoxin-like fold domain-containing protein</fullName>
    </recommendedName>
</protein>
<evidence type="ECO:0000313" key="3">
    <source>
        <dbReference type="EMBL" id="SVD47915.1"/>
    </source>
</evidence>